<organism evidence="1 2">
    <name type="scientific">Hypoxylon rubiginosum</name>
    <dbReference type="NCBI Taxonomy" id="110542"/>
    <lineage>
        <taxon>Eukaryota</taxon>
        <taxon>Fungi</taxon>
        <taxon>Dikarya</taxon>
        <taxon>Ascomycota</taxon>
        <taxon>Pezizomycotina</taxon>
        <taxon>Sordariomycetes</taxon>
        <taxon>Xylariomycetidae</taxon>
        <taxon>Xylariales</taxon>
        <taxon>Hypoxylaceae</taxon>
        <taxon>Hypoxylon</taxon>
    </lineage>
</organism>
<keyword evidence="2" id="KW-1185">Reference proteome</keyword>
<comment type="caution">
    <text evidence="1">The sequence shown here is derived from an EMBL/GenBank/DDBJ whole genome shotgun (WGS) entry which is preliminary data.</text>
</comment>
<gene>
    <name evidence="1" type="ORF">F4821DRAFT_249690</name>
</gene>
<evidence type="ECO:0000313" key="1">
    <source>
        <dbReference type="EMBL" id="KAI6081283.1"/>
    </source>
</evidence>
<proteinExistence type="predicted"/>
<evidence type="ECO:0000313" key="2">
    <source>
        <dbReference type="Proteomes" id="UP001497680"/>
    </source>
</evidence>
<dbReference type="Proteomes" id="UP001497680">
    <property type="component" value="Unassembled WGS sequence"/>
</dbReference>
<name>A0ACC0CLE3_9PEZI</name>
<protein>
    <submittedName>
        <fullName evidence="1">Uncharacterized protein</fullName>
    </submittedName>
</protein>
<accession>A0ACC0CLE3</accession>
<sequence length="302" mass="33242">MDKREAITASNLGPVVSLLTWIMAAAVLIAVGIKFTLSSIIPRKRNREDVALFLATAFSIGFTVSLSFAVPNGIGRHQDTLSSHQLESLQKAIYSADILFVLVSGCVQASVLVFLYEITADSLHQLLIIGIASFLAMLLISAFFVVVFPCRPSHVWEIMGDQCINQLSFWEAFAGVNLVIESALILLPVVMVYPVMMDRRKKVIVISGFAARLLVIGAFIAQIYEAQSLKSQLIDRTFDSWKFLLTMVFVQGLSIITVCIPYIRNFLLGIESGMIQTGHFRLPSRPGSDTPLRSLTISKISA</sequence>
<reference evidence="1 2" key="1">
    <citation type="journal article" date="2022" name="New Phytol.">
        <title>Ecological generalism drives hyperdiversity of secondary metabolite gene clusters in xylarialean endophytes.</title>
        <authorList>
            <person name="Franco M.E.E."/>
            <person name="Wisecaver J.H."/>
            <person name="Arnold A.E."/>
            <person name="Ju Y.M."/>
            <person name="Slot J.C."/>
            <person name="Ahrendt S."/>
            <person name="Moore L.P."/>
            <person name="Eastman K.E."/>
            <person name="Scott K."/>
            <person name="Konkel Z."/>
            <person name="Mondo S.J."/>
            <person name="Kuo A."/>
            <person name="Hayes R.D."/>
            <person name="Haridas S."/>
            <person name="Andreopoulos B."/>
            <person name="Riley R."/>
            <person name="LaButti K."/>
            <person name="Pangilinan J."/>
            <person name="Lipzen A."/>
            <person name="Amirebrahimi M."/>
            <person name="Yan J."/>
            <person name="Adam C."/>
            <person name="Keymanesh K."/>
            <person name="Ng V."/>
            <person name="Louie K."/>
            <person name="Northen T."/>
            <person name="Drula E."/>
            <person name="Henrissat B."/>
            <person name="Hsieh H.M."/>
            <person name="Youens-Clark K."/>
            <person name="Lutzoni F."/>
            <person name="Miadlikowska J."/>
            <person name="Eastwood D.C."/>
            <person name="Hamelin R.C."/>
            <person name="Grigoriev I.V."/>
            <person name="U'Ren J.M."/>
        </authorList>
    </citation>
    <scope>NUCLEOTIDE SEQUENCE [LARGE SCALE GENOMIC DNA]</scope>
    <source>
        <strain evidence="1 2">ER1909</strain>
    </source>
</reference>
<dbReference type="EMBL" id="MU394401">
    <property type="protein sequence ID" value="KAI6081283.1"/>
    <property type="molecule type" value="Genomic_DNA"/>
</dbReference>